<comment type="caution">
    <text evidence="1">The sequence shown here is derived from an EMBL/GenBank/DDBJ whole genome shotgun (WGS) entry which is preliminary data.</text>
</comment>
<proteinExistence type="predicted"/>
<name>A0A317SWR5_9PEZI</name>
<organism evidence="1 2">
    <name type="scientific">Tuber magnatum</name>
    <name type="common">white Piedmont truffle</name>
    <dbReference type="NCBI Taxonomy" id="42249"/>
    <lineage>
        <taxon>Eukaryota</taxon>
        <taxon>Fungi</taxon>
        <taxon>Dikarya</taxon>
        <taxon>Ascomycota</taxon>
        <taxon>Pezizomycotina</taxon>
        <taxon>Pezizomycetes</taxon>
        <taxon>Pezizales</taxon>
        <taxon>Tuberaceae</taxon>
        <taxon>Tuber</taxon>
    </lineage>
</organism>
<dbReference type="EMBL" id="PYWC01000011">
    <property type="protein sequence ID" value="PWW78878.1"/>
    <property type="molecule type" value="Genomic_DNA"/>
</dbReference>
<evidence type="ECO:0000313" key="1">
    <source>
        <dbReference type="EMBL" id="PWW78878.1"/>
    </source>
</evidence>
<protein>
    <submittedName>
        <fullName evidence="1">Uncharacterized protein</fullName>
    </submittedName>
</protein>
<sequence>MAVPVDGWAGGGPFGGNDDGLGSWIPGFVSPGITTDFFLILTALPRLIKWNEYSTLQTLFPDTTQVGRSWRFGTRGFGGGCAHANTLSDLSDKGVSCHQASRGNLFLLFRNRIGLGNTCSIRPFRYSANTGSAGGTVGARAGTACLLKRLGNIHDRWHPWTGRRCYYYTTGIVRQRAILAVEGNNLWYEYVIDVYYCYHYYYYYYYHYYYYYYYYYYYHYYYYYYYYYYYHYYYYYYYYYRYCYNGYNKADYNPAISNTTPHSTNKLSYRPRAKFLPGSGSGGSNGSLLGALLYSTTSTNRDGQ</sequence>
<gene>
    <name evidence="1" type="ORF">C7212DRAFT_341495</name>
</gene>
<accession>A0A317SWR5</accession>
<evidence type="ECO:0000313" key="2">
    <source>
        <dbReference type="Proteomes" id="UP000246991"/>
    </source>
</evidence>
<dbReference type="Proteomes" id="UP000246991">
    <property type="component" value="Unassembled WGS sequence"/>
</dbReference>
<reference evidence="1 2" key="1">
    <citation type="submission" date="2018-03" db="EMBL/GenBank/DDBJ databases">
        <title>Genomes of Pezizomycetes fungi and the evolution of truffles.</title>
        <authorList>
            <person name="Murat C."/>
            <person name="Payen T."/>
            <person name="Noel B."/>
            <person name="Kuo A."/>
            <person name="Martin F.M."/>
        </authorList>
    </citation>
    <scope>NUCLEOTIDE SEQUENCE [LARGE SCALE GENOMIC DNA]</scope>
    <source>
        <strain evidence="1">091103-1</strain>
    </source>
</reference>
<dbReference type="AlphaFoldDB" id="A0A317SWR5"/>
<keyword evidence="2" id="KW-1185">Reference proteome</keyword>